<accession>I3UNB7</accession>
<sequence length="46" mass="4967">MALEARHQFGIAGLNEGHAQPFGLRCHIENKGSKPPTSIKALPVFP</sequence>
<name>I3UNB7_PSEPU</name>
<dbReference type="Proteomes" id="UP000005268">
    <property type="component" value="Chromosome"/>
</dbReference>
<dbReference type="AlphaFoldDB" id="I3UNB7"/>
<organism evidence="1 2">
    <name type="scientific">Pseudomonas putida ND6</name>
    <dbReference type="NCBI Taxonomy" id="231023"/>
    <lineage>
        <taxon>Bacteria</taxon>
        <taxon>Pseudomonadati</taxon>
        <taxon>Pseudomonadota</taxon>
        <taxon>Gammaproteobacteria</taxon>
        <taxon>Pseudomonadales</taxon>
        <taxon>Pseudomonadaceae</taxon>
        <taxon>Pseudomonas</taxon>
    </lineage>
</organism>
<gene>
    <name evidence="1" type="ORF">YSA_00398</name>
</gene>
<dbReference type="KEGG" id="ppi:YSA_00398"/>
<proteinExistence type="predicted"/>
<protein>
    <submittedName>
        <fullName evidence="1">Uncharacterized protein</fullName>
    </submittedName>
</protein>
<dbReference type="HOGENOM" id="CLU_3187963_0_0_6"/>
<evidence type="ECO:0000313" key="2">
    <source>
        <dbReference type="Proteomes" id="UP000005268"/>
    </source>
</evidence>
<evidence type="ECO:0000313" key="1">
    <source>
        <dbReference type="EMBL" id="AFK66988.1"/>
    </source>
</evidence>
<reference evidence="1 2" key="1">
    <citation type="journal article" date="2012" name="J. Bacteriol.">
        <title>Complete Genome Sequence of the Naphthalene-Degrading Pseudomonas putida Strain ND6.</title>
        <authorList>
            <person name="Li S."/>
            <person name="Zhao H."/>
            <person name="Li Y."/>
            <person name="Niu S."/>
            <person name="Cai B."/>
        </authorList>
    </citation>
    <scope>NUCLEOTIDE SEQUENCE [LARGE SCALE GENOMIC DNA]</scope>
    <source>
        <strain evidence="1 2">ND6</strain>
    </source>
</reference>
<dbReference type="EMBL" id="CP003588">
    <property type="protein sequence ID" value="AFK66988.1"/>
    <property type="molecule type" value="Genomic_DNA"/>
</dbReference>